<accession>J0LJW0</accession>
<feature type="compositionally biased region" description="Basic and acidic residues" evidence="1">
    <location>
        <begin position="195"/>
        <end position="211"/>
    </location>
</feature>
<protein>
    <submittedName>
        <fullName evidence="2">Uncharacterized protein</fullName>
    </submittedName>
</protein>
<reference evidence="3" key="1">
    <citation type="journal article" date="2012" name="Science">
        <title>The Paleozoic origin of enzymatic lignin decomposition reconstructed from 31 fungal genomes.</title>
        <authorList>
            <person name="Floudas D."/>
            <person name="Binder M."/>
            <person name="Riley R."/>
            <person name="Barry K."/>
            <person name="Blanchette R.A."/>
            <person name="Henrissat B."/>
            <person name="Martinez A.T."/>
            <person name="Otillar R."/>
            <person name="Spatafora J.W."/>
            <person name="Yadav J.S."/>
            <person name="Aerts A."/>
            <person name="Benoit I."/>
            <person name="Boyd A."/>
            <person name="Carlson A."/>
            <person name="Copeland A."/>
            <person name="Coutinho P.M."/>
            <person name="de Vries R.P."/>
            <person name="Ferreira P."/>
            <person name="Findley K."/>
            <person name="Foster B."/>
            <person name="Gaskell J."/>
            <person name="Glotzer D."/>
            <person name="Gorecki P."/>
            <person name="Heitman J."/>
            <person name="Hesse C."/>
            <person name="Hori C."/>
            <person name="Igarashi K."/>
            <person name="Jurgens J.A."/>
            <person name="Kallen N."/>
            <person name="Kersten P."/>
            <person name="Kohler A."/>
            <person name="Kuees U."/>
            <person name="Kumar T.K.A."/>
            <person name="Kuo A."/>
            <person name="LaButti K."/>
            <person name="Larrondo L.F."/>
            <person name="Lindquist E."/>
            <person name="Ling A."/>
            <person name="Lombard V."/>
            <person name="Lucas S."/>
            <person name="Lundell T."/>
            <person name="Martin R."/>
            <person name="McLaughlin D.J."/>
            <person name="Morgenstern I."/>
            <person name="Morin E."/>
            <person name="Murat C."/>
            <person name="Nagy L.G."/>
            <person name="Nolan M."/>
            <person name="Ohm R.A."/>
            <person name="Patyshakuliyeva A."/>
            <person name="Rokas A."/>
            <person name="Ruiz-Duenas F.J."/>
            <person name="Sabat G."/>
            <person name="Salamov A."/>
            <person name="Samejima M."/>
            <person name="Schmutz J."/>
            <person name="Slot J.C."/>
            <person name="St John F."/>
            <person name="Stenlid J."/>
            <person name="Sun H."/>
            <person name="Sun S."/>
            <person name="Syed K."/>
            <person name="Tsang A."/>
            <person name="Wiebenga A."/>
            <person name="Young D."/>
            <person name="Pisabarro A."/>
            <person name="Eastwood D.C."/>
            <person name="Martin F."/>
            <person name="Cullen D."/>
            <person name="Grigoriev I.V."/>
            <person name="Hibbett D.S."/>
        </authorList>
    </citation>
    <scope>NUCLEOTIDE SEQUENCE [LARGE SCALE GENOMIC DNA]</scope>
    <source>
        <strain evidence="3">TFB10046</strain>
    </source>
</reference>
<dbReference type="InParanoid" id="J0LJW0"/>
<name>J0LJW0_AURST</name>
<evidence type="ECO:0000256" key="1">
    <source>
        <dbReference type="SAM" id="MobiDB-lite"/>
    </source>
</evidence>
<dbReference type="OMA" id="EERRHEH"/>
<dbReference type="KEGG" id="adl:AURDEDRAFT_146291"/>
<sequence length="484" mass="53381">MGYQYEPLRVEPIDEREVELIVGRRPERSLARKVIRCALTVGLALVLLHAYRGGVSRHQAVELMLDGEGHSPWINPAERGELVKCFREEASEEKHLNHPEDHDHKHHELKFVTLPEFTLDGDSLYFFADPPPEERRHEHRGATYGEVVFAVSDESDEITVNAKIGYRRRIISDVCTFKREDGSVGVGVVIPDADDDHHGGHDHEHEDPDHPHHPHHPHGPHHGGRRHHRENNRVKLVVQFPTSKAPLHLKGLETHMPLYRHAFGDLGERVQIDSLDLRSANAPIEAGSVLAKTAEVKTVNSIISGSFNATNSLTITSANAPIDVKIGFVSSLKEDEGAATLTLRTANADIKAVIDLSTSGDDFAGDFLVETFTANAPLALQILSLPSGGKLGLSGKTANAPANVVLPTSYEGVFRLSTLFFKPELVTRGDVEDPASRGRKRTVELRKWAPSGVDGEVYWGEKDDETPSGWVELETKLAPVSLTV</sequence>
<dbReference type="eggNOG" id="ENOG502SAMB">
    <property type="taxonomic scope" value="Eukaryota"/>
</dbReference>
<keyword evidence="3" id="KW-1185">Reference proteome</keyword>
<gene>
    <name evidence="2" type="ORF">AURDEDRAFT_146291</name>
</gene>
<dbReference type="EMBL" id="JH687798">
    <property type="protein sequence ID" value="EJD40920.1"/>
    <property type="molecule type" value="Genomic_DNA"/>
</dbReference>
<dbReference type="AlphaFoldDB" id="J0LJW0"/>
<dbReference type="OrthoDB" id="5570013at2759"/>
<dbReference type="Proteomes" id="UP000006514">
    <property type="component" value="Unassembled WGS sequence"/>
</dbReference>
<feature type="region of interest" description="Disordered" evidence="1">
    <location>
        <begin position="191"/>
        <end position="228"/>
    </location>
</feature>
<proteinExistence type="predicted"/>
<organism evidence="2 3">
    <name type="scientific">Auricularia subglabra (strain TFB-10046 / SS5)</name>
    <name type="common">White-rot fungus</name>
    <name type="synonym">Auricularia delicata (strain TFB10046)</name>
    <dbReference type="NCBI Taxonomy" id="717982"/>
    <lineage>
        <taxon>Eukaryota</taxon>
        <taxon>Fungi</taxon>
        <taxon>Dikarya</taxon>
        <taxon>Basidiomycota</taxon>
        <taxon>Agaricomycotina</taxon>
        <taxon>Agaricomycetes</taxon>
        <taxon>Auriculariales</taxon>
        <taxon>Auriculariaceae</taxon>
        <taxon>Auricularia</taxon>
    </lineage>
</organism>
<evidence type="ECO:0000313" key="2">
    <source>
        <dbReference type="EMBL" id="EJD40920.1"/>
    </source>
</evidence>
<evidence type="ECO:0000313" key="3">
    <source>
        <dbReference type="Proteomes" id="UP000006514"/>
    </source>
</evidence>
<feature type="compositionally biased region" description="Basic residues" evidence="1">
    <location>
        <begin position="212"/>
        <end position="228"/>
    </location>
</feature>